<evidence type="ECO:0000259" key="3">
    <source>
        <dbReference type="PROSITE" id="PS50109"/>
    </source>
</evidence>
<dbReference type="SUPFAM" id="SSF55874">
    <property type="entry name" value="ATPase domain of HSP90 chaperone/DNA topoisomerase II/histidine kinase"/>
    <property type="match status" value="1"/>
</dbReference>
<dbReference type="InterPro" id="IPR036890">
    <property type="entry name" value="HATPase_C_sf"/>
</dbReference>
<organism evidence="4 5">
    <name type="scientific">Natranaerovirga pectinivora</name>
    <dbReference type="NCBI Taxonomy" id="682400"/>
    <lineage>
        <taxon>Bacteria</taxon>
        <taxon>Bacillati</taxon>
        <taxon>Bacillota</taxon>
        <taxon>Clostridia</taxon>
        <taxon>Lachnospirales</taxon>
        <taxon>Natranaerovirgaceae</taxon>
        <taxon>Natranaerovirga</taxon>
    </lineage>
</organism>
<accession>A0A4V2V0A7</accession>
<feature type="domain" description="Histidine kinase" evidence="3">
    <location>
        <begin position="1"/>
        <end position="106"/>
    </location>
</feature>
<dbReference type="OrthoDB" id="9797586at2"/>
<keyword evidence="5" id="KW-1185">Reference proteome</keyword>
<dbReference type="Pfam" id="PF02518">
    <property type="entry name" value="HATPase_c"/>
    <property type="match status" value="1"/>
</dbReference>
<dbReference type="GO" id="GO:0016301">
    <property type="term" value="F:kinase activity"/>
    <property type="evidence" value="ECO:0007669"/>
    <property type="project" value="UniProtKB-KW"/>
</dbReference>
<name>A0A4V2V0A7_9FIRM</name>
<dbReference type="GO" id="GO:0000160">
    <property type="term" value="P:phosphorelay signal transduction system"/>
    <property type="evidence" value="ECO:0007669"/>
    <property type="project" value="UniProtKB-KW"/>
</dbReference>
<keyword evidence="1 4" id="KW-0418">Kinase</keyword>
<evidence type="ECO:0000313" key="5">
    <source>
        <dbReference type="Proteomes" id="UP000294902"/>
    </source>
</evidence>
<proteinExistence type="predicted"/>
<evidence type="ECO:0000256" key="1">
    <source>
        <dbReference type="ARBA" id="ARBA00022777"/>
    </source>
</evidence>
<dbReference type="InterPro" id="IPR003594">
    <property type="entry name" value="HATPase_dom"/>
</dbReference>
<dbReference type="PROSITE" id="PS50109">
    <property type="entry name" value="HIS_KIN"/>
    <property type="match status" value="1"/>
</dbReference>
<dbReference type="EMBL" id="SMAL01000004">
    <property type="protein sequence ID" value="TCT14981.1"/>
    <property type="molecule type" value="Genomic_DNA"/>
</dbReference>
<evidence type="ECO:0000256" key="2">
    <source>
        <dbReference type="ARBA" id="ARBA00023012"/>
    </source>
</evidence>
<protein>
    <submittedName>
        <fullName evidence="4">Histidine kinase/DNA gyrase B/HSP90-like ATPase</fullName>
    </submittedName>
</protein>
<dbReference type="AlphaFoldDB" id="A0A4V2V0A7"/>
<dbReference type="InterPro" id="IPR005467">
    <property type="entry name" value="His_kinase_dom"/>
</dbReference>
<dbReference type="RefSeq" id="WP_132251864.1">
    <property type="nucleotide sequence ID" value="NZ_SMAL01000004.1"/>
</dbReference>
<evidence type="ECO:0000313" key="4">
    <source>
        <dbReference type="EMBL" id="TCT14981.1"/>
    </source>
</evidence>
<keyword evidence="2" id="KW-0902">Two-component regulatory system</keyword>
<dbReference type="Proteomes" id="UP000294902">
    <property type="component" value="Unassembled WGS sequence"/>
</dbReference>
<reference evidence="4 5" key="1">
    <citation type="submission" date="2019-03" db="EMBL/GenBank/DDBJ databases">
        <title>Genomic Encyclopedia of Type Strains, Phase IV (KMG-IV): sequencing the most valuable type-strain genomes for metagenomic binning, comparative biology and taxonomic classification.</title>
        <authorList>
            <person name="Goeker M."/>
        </authorList>
    </citation>
    <scope>NUCLEOTIDE SEQUENCE [LARGE SCALE GENOMIC DNA]</scope>
    <source>
        <strain evidence="4 5">DSM 24629</strain>
    </source>
</reference>
<comment type="caution">
    <text evidence="4">The sequence shown here is derived from an EMBL/GenBank/DDBJ whole genome shotgun (WGS) entry which is preliminary data.</text>
</comment>
<sequence>MKEISMHITDIVSNSVRAKANNITVEVVEDLINNLLKVIIMDDGIGIDDELILTIKDPFVTSRTLRKIGLGIPLFDQTCNQCNGNLVIQSKKNQGTKITASMAYNHIDRPPLGDLPTSIAGIIISMDKSNFSYRHLYNNKKFEITSKEIYEILGNELSINNPKIYLWLKEYIKENISELYNI</sequence>
<gene>
    <name evidence="4" type="ORF">EDC18_104131</name>
</gene>
<dbReference type="Gene3D" id="3.30.565.10">
    <property type="entry name" value="Histidine kinase-like ATPase, C-terminal domain"/>
    <property type="match status" value="1"/>
</dbReference>
<keyword evidence="1 4" id="KW-0808">Transferase</keyword>